<dbReference type="Gene3D" id="3.40.50.2300">
    <property type="match status" value="3"/>
</dbReference>
<evidence type="ECO:0000313" key="6">
    <source>
        <dbReference type="EMBL" id="SDF22900.1"/>
    </source>
</evidence>
<keyword evidence="3" id="KW-0813">Transport</keyword>
<evidence type="ECO:0000256" key="2">
    <source>
        <dbReference type="ARBA" id="ARBA00022729"/>
    </source>
</evidence>
<dbReference type="EMBL" id="FNAY01000008">
    <property type="protein sequence ID" value="SDF22900.1"/>
    <property type="molecule type" value="Genomic_DNA"/>
</dbReference>
<evidence type="ECO:0000256" key="1">
    <source>
        <dbReference type="ARBA" id="ARBA00010062"/>
    </source>
</evidence>
<proteinExistence type="inferred from homology"/>
<comment type="similarity">
    <text evidence="1">Belongs to the leucine-binding protein family.</text>
</comment>
<feature type="domain" description="Leucine-binding protein" evidence="5">
    <location>
        <begin position="36"/>
        <end position="204"/>
    </location>
</feature>
<evidence type="ECO:0000313" key="7">
    <source>
        <dbReference type="Proteomes" id="UP000183812"/>
    </source>
</evidence>
<protein>
    <submittedName>
        <fullName evidence="6">ABC transporter, substrate binding protein, PQQ-dependent alcohol dehydrogenase system</fullName>
    </submittedName>
</protein>
<accession>A0A1G7JD95</accession>
<gene>
    <name evidence="6" type="ORF">SAMN04244550_01898</name>
</gene>
<reference evidence="6 7" key="1">
    <citation type="submission" date="2016-10" db="EMBL/GenBank/DDBJ databases">
        <authorList>
            <person name="de Groot N.N."/>
        </authorList>
    </citation>
    <scope>NUCLEOTIDE SEQUENCE [LARGE SCALE GENOMIC DNA]</scope>
    <source>
        <strain evidence="7">DSM 938 / 37b4</strain>
    </source>
</reference>
<dbReference type="RefSeq" id="WP_074553822.1">
    <property type="nucleotide sequence ID" value="NZ_CP119563.1"/>
</dbReference>
<dbReference type="OrthoDB" id="5341635at2"/>
<dbReference type="NCBIfam" id="TIGR03863">
    <property type="entry name" value="PQQ_ABC_bind"/>
    <property type="match status" value="1"/>
</dbReference>
<dbReference type="InterPro" id="IPR051010">
    <property type="entry name" value="BCAA_transport"/>
</dbReference>
<dbReference type="CDD" id="cd06268">
    <property type="entry name" value="PBP1_ABC_transporter_LIVBP-like"/>
    <property type="match status" value="1"/>
</dbReference>
<feature type="signal peptide" evidence="4">
    <location>
        <begin position="1"/>
        <end position="18"/>
    </location>
</feature>
<dbReference type="AlphaFoldDB" id="A0A1G7JD95"/>
<name>A0A1G7JD95_RHOCA</name>
<sequence>MKNLVASAALMLACTPLAAETVRLDWLERQLTPPPVLSNLTGDPADLGLAGARLSLADIATTGKFLKIDWALHETVVAPEEDFLAAAKRVLAAGARVLIVRAPAADLLALADLPEAQGALIFNTAAPEPRLRNEDCRANVLHTLPSTAMRTDALAQQLRAKRWERLALITGPQPEDRAFAAALKTSLAKFGLTLAGEKDWPLTADMRRSGAAEVPLFTQDLPDHDLLLVADERGDFARYIPFNTWLPRPVAGSEGLTAKGWTEVVEDYGAAQLQVRFRQTASRPMQDADFSAWAAIAAISDARTRAGTADPADLRSFLLSEKARIAAFLGQPVSFRPWDGQMRQPMPLVTERAVVAMAPLEGFLHPANELDTLGTDRPETLCKAFGANP</sequence>
<dbReference type="PANTHER" id="PTHR30483">
    <property type="entry name" value="LEUCINE-SPECIFIC-BINDING PROTEIN"/>
    <property type="match status" value="1"/>
</dbReference>
<evidence type="ECO:0000256" key="4">
    <source>
        <dbReference type="SAM" id="SignalP"/>
    </source>
</evidence>
<dbReference type="InterPro" id="IPR028081">
    <property type="entry name" value="Leu-bd"/>
</dbReference>
<dbReference type="GO" id="GO:0006865">
    <property type="term" value="P:amino acid transport"/>
    <property type="evidence" value="ECO:0007669"/>
    <property type="project" value="UniProtKB-KW"/>
</dbReference>
<keyword evidence="3" id="KW-0029">Amino-acid transport</keyword>
<dbReference type="InterPro" id="IPR022478">
    <property type="entry name" value="ABC_transptr_sub-bd_PQQ"/>
</dbReference>
<organism evidence="6 7">
    <name type="scientific">Rhodobacter capsulatus</name>
    <name type="common">Rhodopseudomonas capsulata</name>
    <dbReference type="NCBI Taxonomy" id="1061"/>
    <lineage>
        <taxon>Bacteria</taxon>
        <taxon>Pseudomonadati</taxon>
        <taxon>Pseudomonadota</taxon>
        <taxon>Alphaproteobacteria</taxon>
        <taxon>Rhodobacterales</taxon>
        <taxon>Rhodobacter group</taxon>
        <taxon>Rhodobacter</taxon>
    </lineage>
</organism>
<evidence type="ECO:0000256" key="3">
    <source>
        <dbReference type="ARBA" id="ARBA00022970"/>
    </source>
</evidence>
<dbReference type="InterPro" id="IPR028082">
    <property type="entry name" value="Peripla_BP_I"/>
</dbReference>
<keyword evidence="2 4" id="KW-0732">Signal</keyword>
<dbReference type="Proteomes" id="UP000183812">
    <property type="component" value="Unassembled WGS sequence"/>
</dbReference>
<dbReference type="PANTHER" id="PTHR30483:SF6">
    <property type="entry name" value="PERIPLASMIC BINDING PROTEIN OF ABC TRANSPORTER FOR NATURAL AMINO ACIDS"/>
    <property type="match status" value="1"/>
</dbReference>
<evidence type="ECO:0000259" key="5">
    <source>
        <dbReference type="Pfam" id="PF13458"/>
    </source>
</evidence>
<feature type="chain" id="PRO_5010285140" evidence="4">
    <location>
        <begin position="19"/>
        <end position="389"/>
    </location>
</feature>
<dbReference type="SUPFAM" id="SSF53822">
    <property type="entry name" value="Periplasmic binding protein-like I"/>
    <property type="match status" value="1"/>
</dbReference>
<dbReference type="Pfam" id="PF13458">
    <property type="entry name" value="Peripla_BP_6"/>
    <property type="match status" value="1"/>
</dbReference>